<sequence>MPEAEILSPGELRALGAWMDRQGLPGGPVEDLAPIAGGTQNLMVSFPPWRPGVCVAQRAPAPAGAQQ</sequence>
<dbReference type="Proteomes" id="UP001501624">
    <property type="component" value="Unassembled WGS sequence"/>
</dbReference>
<evidence type="ECO:0000313" key="2">
    <source>
        <dbReference type="Proteomes" id="UP001501624"/>
    </source>
</evidence>
<gene>
    <name evidence="1" type="ORF">GCM10022380_79950</name>
</gene>
<dbReference type="EMBL" id="BAABCM010000018">
    <property type="protein sequence ID" value="GAA3849721.1"/>
    <property type="molecule type" value="Genomic_DNA"/>
</dbReference>
<protein>
    <submittedName>
        <fullName evidence="1">Uncharacterized protein</fullName>
    </submittedName>
</protein>
<accession>A0ABP7JQ08</accession>
<dbReference type="RefSeq" id="WP_237339742.1">
    <property type="nucleotide sequence ID" value="NZ_BAABCM010000018.1"/>
</dbReference>
<reference evidence="2" key="1">
    <citation type="journal article" date="2019" name="Int. J. Syst. Evol. Microbiol.">
        <title>The Global Catalogue of Microorganisms (GCM) 10K type strain sequencing project: providing services to taxonomists for standard genome sequencing and annotation.</title>
        <authorList>
            <consortium name="The Broad Institute Genomics Platform"/>
            <consortium name="The Broad Institute Genome Sequencing Center for Infectious Disease"/>
            <person name="Wu L."/>
            <person name="Ma J."/>
        </authorList>
    </citation>
    <scope>NUCLEOTIDE SEQUENCE [LARGE SCALE GENOMIC DNA]</scope>
    <source>
        <strain evidence="2">JCM 17017</strain>
    </source>
</reference>
<proteinExistence type="predicted"/>
<organism evidence="1 2">
    <name type="scientific">Amycolatopsis tucumanensis</name>
    <dbReference type="NCBI Taxonomy" id="401106"/>
    <lineage>
        <taxon>Bacteria</taxon>
        <taxon>Bacillati</taxon>
        <taxon>Actinomycetota</taxon>
        <taxon>Actinomycetes</taxon>
        <taxon>Pseudonocardiales</taxon>
        <taxon>Pseudonocardiaceae</taxon>
        <taxon>Amycolatopsis</taxon>
    </lineage>
</organism>
<name>A0ABP7JQ08_9PSEU</name>
<comment type="caution">
    <text evidence="1">The sequence shown here is derived from an EMBL/GenBank/DDBJ whole genome shotgun (WGS) entry which is preliminary data.</text>
</comment>
<keyword evidence="2" id="KW-1185">Reference proteome</keyword>
<evidence type="ECO:0000313" key="1">
    <source>
        <dbReference type="EMBL" id="GAA3849721.1"/>
    </source>
</evidence>